<gene>
    <name evidence="1" type="ORF">RPERSI_LOCUS801</name>
</gene>
<organism evidence="1 2">
    <name type="scientific">Racocetra persica</name>
    <dbReference type="NCBI Taxonomy" id="160502"/>
    <lineage>
        <taxon>Eukaryota</taxon>
        <taxon>Fungi</taxon>
        <taxon>Fungi incertae sedis</taxon>
        <taxon>Mucoromycota</taxon>
        <taxon>Glomeromycotina</taxon>
        <taxon>Glomeromycetes</taxon>
        <taxon>Diversisporales</taxon>
        <taxon>Gigasporaceae</taxon>
        <taxon>Racocetra</taxon>
    </lineage>
</organism>
<evidence type="ECO:0000313" key="2">
    <source>
        <dbReference type="Proteomes" id="UP000789920"/>
    </source>
</evidence>
<name>A0ACA9KJ25_9GLOM</name>
<protein>
    <submittedName>
        <fullName evidence="1">34728_t:CDS:1</fullName>
    </submittedName>
</protein>
<reference evidence="1" key="1">
    <citation type="submission" date="2021-06" db="EMBL/GenBank/DDBJ databases">
        <authorList>
            <person name="Kallberg Y."/>
            <person name="Tangrot J."/>
            <person name="Rosling A."/>
        </authorList>
    </citation>
    <scope>NUCLEOTIDE SEQUENCE</scope>
    <source>
        <strain evidence="1">MA461A</strain>
    </source>
</reference>
<keyword evidence="2" id="KW-1185">Reference proteome</keyword>
<dbReference type="EMBL" id="CAJVQC010000647">
    <property type="protein sequence ID" value="CAG8476597.1"/>
    <property type="molecule type" value="Genomic_DNA"/>
</dbReference>
<evidence type="ECO:0000313" key="1">
    <source>
        <dbReference type="EMBL" id="CAG8476597.1"/>
    </source>
</evidence>
<comment type="caution">
    <text evidence="1">The sequence shown here is derived from an EMBL/GenBank/DDBJ whole genome shotgun (WGS) entry which is preliminary data.</text>
</comment>
<sequence length="98" mass="11587">MLFASLTICYKDLFNHSSCNQILSTNITNATNIKNSNIDLLFKKEELEKETLEFDIEVVNIDMRNELVIEEFFDMKTFRQRQDKRLVFKNPPLVLRIG</sequence>
<proteinExistence type="predicted"/>
<accession>A0ACA9KJ25</accession>
<dbReference type="Proteomes" id="UP000789920">
    <property type="component" value="Unassembled WGS sequence"/>
</dbReference>